<evidence type="ECO:0000313" key="2">
    <source>
        <dbReference type="EMBL" id="KXB05960.1"/>
    </source>
</evidence>
<dbReference type="AlphaFoldDB" id="A0A133VHR7"/>
<proteinExistence type="predicted"/>
<evidence type="ECO:0000256" key="1">
    <source>
        <dbReference type="SAM" id="Phobius"/>
    </source>
</evidence>
<gene>
    <name evidence="2" type="ORF">AKJ51_04415</name>
</gene>
<feature type="transmembrane region" description="Helical" evidence="1">
    <location>
        <begin position="58"/>
        <end position="76"/>
    </location>
</feature>
<protein>
    <submittedName>
        <fullName evidence="2">Uncharacterized protein</fullName>
    </submittedName>
</protein>
<dbReference type="Proteomes" id="UP000070263">
    <property type="component" value="Unassembled WGS sequence"/>
</dbReference>
<reference evidence="2 3" key="1">
    <citation type="journal article" date="2016" name="Sci. Rep.">
        <title>Metabolic traits of an uncultured archaeal lineage -MSBL1- from brine pools of the Red Sea.</title>
        <authorList>
            <person name="Mwirichia R."/>
            <person name="Alam I."/>
            <person name="Rashid M."/>
            <person name="Vinu M."/>
            <person name="Ba-Alawi W."/>
            <person name="Anthony Kamau A."/>
            <person name="Kamanda Ngugi D."/>
            <person name="Goker M."/>
            <person name="Klenk H.P."/>
            <person name="Bajic V."/>
            <person name="Stingl U."/>
        </authorList>
    </citation>
    <scope>NUCLEOTIDE SEQUENCE [LARGE SCALE GENOMIC DNA]</scope>
    <source>
        <strain evidence="2">SCGC-AAA382A20</strain>
    </source>
</reference>
<keyword evidence="1" id="KW-0472">Membrane</keyword>
<keyword evidence="1" id="KW-0812">Transmembrane</keyword>
<feature type="transmembrane region" description="Helical" evidence="1">
    <location>
        <begin position="82"/>
        <end position="101"/>
    </location>
</feature>
<feature type="transmembrane region" description="Helical" evidence="1">
    <location>
        <begin position="30"/>
        <end position="51"/>
    </location>
</feature>
<organism evidence="2 3">
    <name type="scientific">candidate division MSBL1 archaeon SCGC-AAA382A20</name>
    <dbReference type="NCBI Taxonomy" id="1698280"/>
    <lineage>
        <taxon>Archaea</taxon>
        <taxon>Methanobacteriati</taxon>
        <taxon>Methanobacteriota</taxon>
        <taxon>candidate division MSBL1</taxon>
    </lineage>
</organism>
<keyword evidence="3" id="KW-1185">Reference proteome</keyword>
<feature type="transmembrane region" description="Helical" evidence="1">
    <location>
        <begin position="7"/>
        <end position="24"/>
    </location>
</feature>
<sequence>MPTIEHGFKRGLGLGLLGIFLSVMVSQELISHSLVTLINIASIVAFFLALGKAKFWSYSYFAGYVLGQFVLLSSGFYSDLEIALYVILLLTMVFAKIFGVLPHY</sequence>
<name>A0A133VHR7_9EURY</name>
<evidence type="ECO:0000313" key="3">
    <source>
        <dbReference type="Proteomes" id="UP000070263"/>
    </source>
</evidence>
<keyword evidence="1" id="KW-1133">Transmembrane helix</keyword>
<comment type="caution">
    <text evidence="2">The sequence shown here is derived from an EMBL/GenBank/DDBJ whole genome shotgun (WGS) entry which is preliminary data.</text>
</comment>
<dbReference type="EMBL" id="LHYE01000065">
    <property type="protein sequence ID" value="KXB05960.1"/>
    <property type="molecule type" value="Genomic_DNA"/>
</dbReference>
<accession>A0A133VHR7</accession>